<dbReference type="PROSITE" id="PS50158">
    <property type="entry name" value="ZF_CCHC"/>
    <property type="match status" value="1"/>
</dbReference>
<dbReference type="EMBL" id="JACXVP010000009">
    <property type="protein sequence ID" value="KAG5585934.1"/>
    <property type="molecule type" value="Genomic_DNA"/>
</dbReference>
<comment type="caution">
    <text evidence="3">The sequence shown here is derived from an EMBL/GenBank/DDBJ whole genome shotgun (WGS) entry which is preliminary data.</text>
</comment>
<keyword evidence="1" id="KW-0479">Metal-binding</keyword>
<dbReference type="OrthoDB" id="1000712at2759"/>
<proteinExistence type="predicted"/>
<protein>
    <recommendedName>
        <fullName evidence="2">CCHC-type domain-containing protein</fullName>
    </recommendedName>
</protein>
<feature type="domain" description="CCHC-type" evidence="2">
    <location>
        <begin position="92"/>
        <end position="108"/>
    </location>
</feature>
<organism evidence="3 4">
    <name type="scientific">Solanum commersonii</name>
    <name type="common">Commerson's wild potato</name>
    <name type="synonym">Commerson's nightshade</name>
    <dbReference type="NCBI Taxonomy" id="4109"/>
    <lineage>
        <taxon>Eukaryota</taxon>
        <taxon>Viridiplantae</taxon>
        <taxon>Streptophyta</taxon>
        <taxon>Embryophyta</taxon>
        <taxon>Tracheophyta</taxon>
        <taxon>Spermatophyta</taxon>
        <taxon>Magnoliopsida</taxon>
        <taxon>eudicotyledons</taxon>
        <taxon>Gunneridae</taxon>
        <taxon>Pentapetalae</taxon>
        <taxon>asterids</taxon>
        <taxon>lamiids</taxon>
        <taxon>Solanales</taxon>
        <taxon>Solanaceae</taxon>
        <taxon>Solanoideae</taxon>
        <taxon>Solaneae</taxon>
        <taxon>Solanum</taxon>
    </lineage>
</organism>
<evidence type="ECO:0000256" key="1">
    <source>
        <dbReference type="PROSITE-ProRule" id="PRU00047"/>
    </source>
</evidence>
<dbReference type="AlphaFoldDB" id="A0A9J5XFH2"/>
<keyword evidence="1" id="KW-0862">Zinc</keyword>
<dbReference type="InterPro" id="IPR001878">
    <property type="entry name" value="Znf_CCHC"/>
</dbReference>
<dbReference type="Proteomes" id="UP000824120">
    <property type="component" value="Chromosome 9"/>
</dbReference>
<keyword evidence="1" id="KW-0863">Zinc-finger</keyword>
<accession>A0A9J5XFH2</accession>
<sequence length="167" mass="19501">MNFSTETYDEVRRDLIAFEKTHHKTRSRRHEVQKKAFKANQEGKREEVIGEDQIALVTLSVMESFRKSRNNRRGRNFGRGNFITDQPKNDEKCYECGKYRHIASECNEPKKNYSTGHQKNMALRSWSDEDNSKNENKEIGNIFFMTVGESSTMVCKNCTGSKKFVRS</sequence>
<dbReference type="GO" id="GO:0008270">
    <property type="term" value="F:zinc ion binding"/>
    <property type="evidence" value="ECO:0007669"/>
    <property type="project" value="UniProtKB-KW"/>
</dbReference>
<keyword evidence="4" id="KW-1185">Reference proteome</keyword>
<evidence type="ECO:0000313" key="4">
    <source>
        <dbReference type="Proteomes" id="UP000824120"/>
    </source>
</evidence>
<reference evidence="3 4" key="1">
    <citation type="submission" date="2020-09" db="EMBL/GenBank/DDBJ databases">
        <title>De no assembly of potato wild relative species, Solanum commersonii.</title>
        <authorList>
            <person name="Cho K."/>
        </authorList>
    </citation>
    <scope>NUCLEOTIDE SEQUENCE [LARGE SCALE GENOMIC DNA]</scope>
    <source>
        <strain evidence="3">LZ3.2</strain>
        <tissue evidence="3">Leaf</tissue>
    </source>
</reference>
<dbReference type="GO" id="GO:0003676">
    <property type="term" value="F:nucleic acid binding"/>
    <property type="evidence" value="ECO:0007669"/>
    <property type="project" value="InterPro"/>
</dbReference>
<gene>
    <name evidence="3" type="ORF">H5410_046368</name>
</gene>
<evidence type="ECO:0000313" key="3">
    <source>
        <dbReference type="EMBL" id="KAG5585934.1"/>
    </source>
</evidence>
<evidence type="ECO:0000259" key="2">
    <source>
        <dbReference type="PROSITE" id="PS50158"/>
    </source>
</evidence>
<dbReference type="Gene3D" id="4.10.60.10">
    <property type="entry name" value="Zinc finger, CCHC-type"/>
    <property type="match status" value="1"/>
</dbReference>
<name>A0A9J5XFH2_SOLCO</name>
<dbReference type="SUPFAM" id="SSF57756">
    <property type="entry name" value="Retrovirus zinc finger-like domains"/>
    <property type="match status" value="1"/>
</dbReference>
<dbReference type="InterPro" id="IPR036875">
    <property type="entry name" value="Znf_CCHC_sf"/>
</dbReference>